<accession>A0ABZ0Q668</accession>
<dbReference type="EMBL" id="CP104778">
    <property type="protein sequence ID" value="WPC22441.1"/>
    <property type="molecule type" value="Genomic_DNA"/>
</dbReference>
<keyword evidence="3" id="KW-1185">Reference proteome</keyword>
<dbReference type="SUPFAM" id="SSF51206">
    <property type="entry name" value="cAMP-binding domain-like"/>
    <property type="match status" value="1"/>
</dbReference>
<sequence length="232" mass="27077">MMTDPRNKGNYERYLSQTHECKVLSKPELAEVLKNMQFKQVQKGQHLIDQYDVRNYTFFLKKGFFKTESVNSDCGSSFMSFLCPEMVFPLRGMDTDRSYYYTATALTDAEVVYIPRSLFDKLRYSNHQFSLKITKQMDDVIAETETFLQRTSNSSAKGKIEQALRSINEQFGADDNLKDGRQIPFPITIKELSYFCGVNRKTTSLVIRELVRAEKISYTDKYLFFPDFTFET</sequence>
<dbReference type="CDD" id="cd00038">
    <property type="entry name" value="CAP_ED"/>
    <property type="match status" value="1"/>
</dbReference>
<evidence type="ECO:0000313" key="2">
    <source>
        <dbReference type="EMBL" id="WPC22441.1"/>
    </source>
</evidence>
<gene>
    <name evidence="2" type="ORF">N6G96_04435</name>
</gene>
<proteinExistence type="predicted"/>
<protein>
    <submittedName>
        <fullName evidence="2">Crp/Fnr family transcriptional regulator</fullName>
    </submittedName>
</protein>
<dbReference type="Pfam" id="PF00027">
    <property type="entry name" value="cNMP_binding"/>
    <property type="match status" value="1"/>
</dbReference>
<organism evidence="2 3">
    <name type="scientific">Pediococcus inopinatus</name>
    <dbReference type="NCBI Taxonomy" id="114090"/>
    <lineage>
        <taxon>Bacteria</taxon>
        <taxon>Bacillati</taxon>
        <taxon>Bacillota</taxon>
        <taxon>Bacilli</taxon>
        <taxon>Lactobacillales</taxon>
        <taxon>Lactobacillaceae</taxon>
        <taxon>Pediococcus</taxon>
    </lineage>
</organism>
<dbReference type="InterPro" id="IPR018490">
    <property type="entry name" value="cNMP-bd_dom_sf"/>
</dbReference>
<dbReference type="Proteomes" id="UP001302696">
    <property type="component" value="Chromosome"/>
</dbReference>
<dbReference type="Gene3D" id="2.60.120.10">
    <property type="entry name" value="Jelly Rolls"/>
    <property type="match status" value="1"/>
</dbReference>
<feature type="domain" description="Cyclic nucleotide-binding" evidence="1">
    <location>
        <begin position="20"/>
        <end position="122"/>
    </location>
</feature>
<dbReference type="InterPro" id="IPR000595">
    <property type="entry name" value="cNMP-bd_dom"/>
</dbReference>
<name>A0ABZ0Q668_9LACO</name>
<dbReference type="PROSITE" id="PS50042">
    <property type="entry name" value="CNMP_BINDING_3"/>
    <property type="match status" value="1"/>
</dbReference>
<evidence type="ECO:0000313" key="3">
    <source>
        <dbReference type="Proteomes" id="UP001302696"/>
    </source>
</evidence>
<dbReference type="Gene3D" id="1.10.10.10">
    <property type="entry name" value="Winged helix-like DNA-binding domain superfamily/Winged helix DNA-binding domain"/>
    <property type="match status" value="1"/>
</dbReference>
<evidence type="ECO:0000259" key="1">
    <source>
        <dbReference type="PROSITE" id="PS50042"/>
    </source>
</evidence>
<reference evidence="3" key="1">
    <citation type="submission" date="2024-06" db="EMBL/GenBank/DDBJ databases">
        <authorList>
            <person name="Chang H.C."/>
            <person name="Mun S.Y."/>
        </authorList>
    </citation>
    <scope>NUCLEOTIDE SEQUENCE [LARGE SCALE GENOMIC DNA]</scope>
    <source>
        <strain evidence="3">KT1</strain>
    </source>
</reference>
<dbReference type="InterPro" id="IPR036390">
    <property type="entry name" value="WH_DNA-bd_sf"/>
</dbReference>
<dbReference type="InterPro" id="IPR036388">
    <property type="entry name" value="WH-like_DNA-bd_sf"/>
</dbReference>
<dbReference type="SUPFAM" id="SSF46785">
    <property type="entry name" value="Winged helix' DNA-binding domain"/>
    <property type="match status" value="1"/>
</dbReference>
<dbReference type="RefSeq" id="WP_082854827.1">
    <property type="nucleotide sequence ID" value="NZ_CP104778.1"/>
</dbReference>
<dbReference type="InterPro" id="IPR014710">
    <property type="entry name" value="RmlC-like_jellyroll"/>
</dbReference>